<evidence type="ECO:0000313" key="10">
    <source>
        <dbReference type="Proteomes" id="UP000664417"/>
    </source>
</evidence>
<keyword evidence="6 7" id="KW-0472">Membrane</keyword>
<feature type="transmembrane region" description="Helical" evidence="7">
    <location>
        <begin position="294"/>
        <end position="312"/>
    </location>
</feature>
<protein>
    <submittedName>
        <fullName evidence="9">MFS transporter</fullName>
    </submittedName>
</protein>
<feature type="transmembrane region" description="Helical" evidence="7">
    <location>
        <begin position="318"/>
        <end position="341"/>
    </location>
</feature>
<accession>A0A8J7QQM3</accession>
<sequence>MRNTAPTAQPADKLGNISFIAFTLTQYLGAFNDNVFKQMMLFMALSISADDKQGVVMVIFSVPFLLFSGMAGLVSERFSKTTVMRASKVGEWVIMGLGALGFYLQSWELLLFTLFLMGTQSTFFGPAKYGAIPEIVQTSLLVKANGIVQMTTFLAIILGMAFAGILTDSLKGQLWWAGVICMGISILGILTVYQIKPRQANRPDIPFGINPFGNMGRSLKKIWHDKPLLDTVIAASFFWFSGGIVTQAINNYGTRLLGLDERSTSFLLAALSAGIMLGCLLCSLIEKKLGSKRTIILGGVCVAVGEGLLYFTSMPMGMIYTSLLLAGIGSGLYYVPMAAYMQAKPPLGEKGEILGAINFCNYIGIVGSGLVWTALTKLDIPANWSLVGLALSLVVLIVVMLPQLGHLDESLDHET</sequence>
<feature type="transmembrane region" description="Helical" evidence="7">
    <location>
        <begin position="381"/>
        <end position="401"/>
    </location>
</feature>
<dbReference type="GO" id="GO:0005886">
    <property type="term" value="C:plasma membrane"/>
    <property type="evidence" value="ECO:0007669"/>
    <property type="project" value="UniProtKB-SubCell"/>
</dbReference>
<evidence type="ECO:0000256" key="1">
    <source>
        <dbReference type="ARBA" id="ARBA00004651"/>
    </source>
</evidence>
<organism evidence="9 10">
    <name type="scientific">Acanthopleuribacter pedis</name>
    <dbReference type="NCBI Taxonomy" id="442870"/>
    <lineage>
        <taxon>Bacteria</taxon>
        <taxon>Pseudomonadati</taxon>
        <taxon>Acidobacteriota</taxon>
        <taxon>Holophagae</taxon>
        <taxon>Acanthopleuribacterales</taxon>
        <taxon>Acanthopleuribacteraceae</taxon>
        <taxon>Acanthopleuribacter</taxon>
    </lineage>
</organism>
<feature type="domain" description="Major facilitator superfamily (MFS) profile" evidence="8">
    <location>
        <begin position="227"/>
        <end position="415"/>
    </location>
</feature>
<evidence type="ECO:0000256" key="7">
    <source>
        <dbReference type="SAM" id="Phobius"/>
    </source>
</evidence>
<feature type="transmembrane region" description="Helical" evidence="7">
    <location>
        <begin position="55"/>
        <end position="74"/>
    </location>
</feature>
<keyword evidence="5 7" id="KW-1133">Transmembrane helix</keyword>
<keyword evidence="2" id="KW-0813">Transport</keyword>
<feature type="transmembrane region" description="Helical" evidence="7">
    <location>
        <begin position="266"/>
        <end position="285"/>
    </location>
</feature>
<gene>
    <name evidence="9" type="ORF">J3U88_31635</name>
</gene>
<keyword evidence="10" id="KW-1185">Reference proteome</keyword>
<dbReference type="InterPro" id="IPR020846">
    <property type="entry name" value="MFS_dom"/>
</dbReference>
<feature type="transmembrane region" description="Helical" evidence="7">
    <location>
        <begin position="147"/>
        <end position="167"/>
    </location>
</feature>
<evidence type="ECO:0000256" key="5">
    <source>
        <dbReference type="ARBA" id="ARBA00022989"/>
    </source>
</evidence>
<dbReference type="Proteomes" id="UP000664417">
    <property type="component" value="Unassembled WGS sequence"/>
</dbReference>
<dbReference type="PROSITE" id="PS50850">
    <property type="entry name" value="MFS"/>
    <property type="match status" value="1"/>
</dbReference>
<dbReference type="EMBL" id="JAFREP010000048">
    <property type="protein sequence ID" value="MBO1323060.1"/>
    <property type="molecule type" value="Genomic_DNA"/>
</dbReference>
<dbReference type="AlphaFoldDB" id="A0A8J7QQM3"/>
<evidence type="ECO:0000256" key="3">
    <source>
        <dbReference type="ARBA" id="ARBA00022475"/>
    </source>
</evidence>
<dbReference type="Gene3D" id="1.20.1250.20">
    <property type="entry name" value="MFS general substrate transporter like domains"/>
    <property type="match status" value="1"/>
</dbReference>
<feature type="transmembrane region" description="Helical" evidence="7">
    <location>
        <begin position="227"/>
        <end position="246"/>
    </location>
</feature>
<dbReference type="InterPro" id="IPR011701">
    <property type="entry name" value="MFS"/>
</dbReference>
<dbReference type="GO" id="GO:0022857">
    <property type="term" value="F:transmembrane transporter activity"/>
    <property type="evidence" value="ECO:0007669"/>
    <property type="project" value="InterPro"/>
</dbReference>
<evidence type="ECO:0000256" key="6">
    <source>
        <dbReference type="ARBA" id="ARBA00023136"/>
    </source>
</evidence>
<feature type="transmembrane region" description="Helical" evidence="7">
    <location>
        <begin position="173"/>
        <end position="193"/>
    </location>
</feature>
<proteinExistence type="predicted"/>
<evidence type="ECO:0000256" key="2">
    <source>
        <dbReference type="ARBA" id="ARBA00022448"/>
    </source>
</evidence>
<feature type="transmembrane region" description="Helical" evidence="7">
    <location>
        <begin position="353"/>
        <end position="375"/>
    </location>
</feature>
<dbReference type="Pfam" id="PF07690">
    <property type="entry name" value="MFS_1"/>
    <property type="match status" value="1"/>
</dbReference>
<dbReference type="CDD" id="cd06173">
    <property type="entry name" value="MFS_MefA_like"/>
    <property type="match status" value="1"/>
</dbReference>
<evidence type="ECO:0000313" key="9">
    <source>
        <dbReference type="EMBL" id="MBO1323060.1"/>
    </source>
</evidence>
<dbReference type="PANTHER" id="PTHR43266:SF2">
    <property type="entry name" value="MAJOR FACILITATOR SUPERFAMILY (MFS) PROFILE DOMAIN-CONTAINING PROTEIN"/>
    <property type="match status" value="1"/>
</dbReference>
<dbReference type="InterPro" id="IPR036259">
    <property type="entry name" value="MFS_trans_sf"/>
</dbReference>
<comment type="subcellular location">
    <subcellularLocation>
        <location evidence="1">Cell membrane</location>
        <topology evidence="1">Multi-pass membrane protein</topology>
    </subcellularLocation>
</comment>
<evidence type="ECO:0000259" key="8">
    <source>
        <dbReference type="PROSITE" id="PS50850"/>
    </source>
</evidence>
<comment type="caution">
    <text evidence="9">The sequence shown here is derived from an EMBL/GenBank/DDBJ whole genome shotgun (WGS) entry which is preliminary data.</text>
</comment>
<keyword evidence="3" id="KW-1003">Cell membrane</keyword>
<dbReference type="SUPFAM" id="SSF103473">
    <property type="entry name" value="MFS general substrate transporter"/>
    <property type="match status" value="1"/>
</dbReference>
<dbReference type="PANTHER" id="PTHR43266">
    <property type="entry name" value="MACROLIDE-EFFLUX PROTEIN"/>
    <property type="match status" value="1"/>
</dbReference>
<keyword evidence="4 7" id="KW-0812">Transmembrane</keyword>
<dbReference type="RefSeq" id="WP_207863032.1">
    <property type="nucleotide sequence ID" value="NZ_JAFREP010000048.1"/>
</dbReference>
<evidence type="ECO:0000256" key="4">
    <source>
        <dbReference type="ARBA" id="ARBA00022692"/>
    </source>
</evidence>
<name>A0A8J7QQM3_9BACT</name>
<reference evidence="9" key="1">
    <citation type="submission" date="2021-03" db="EMBL/GenBank/DDBJ databases">
        <authorList>
            <person name="Wang G."/>
        </authorList>
    </citation>
    <scope>NUCLEOTIDE SEQUENCE</scope>
    <source>
        <strain evidence="9">KCTC 12899</strain>
    </source>
</reference>